<evidence type="ECO:0000256" key="6">
    <source>
        <dbReference type="ARBA" id="ARBA00022989"/>
    </source>
</evidence>
<comment type="subcellular location">
    <subcellularLocation>
        <location evidence="1">Cell membrane</location>
        <topology evidence="1">Multi-pass membrane protein</topology>
    </subcellularLocation>
</comment>
<keyword evidence="6 8" id="KW-1133">Transmembrane helix</keyword>
<keyword evidence="5 8" id="KW-0812">Transmembrane</keyword>
<dbReference type="PANTHER" id="PTHR21716">
    <property type="entry name" value="TRANSMEMBRANE PROTEIN"/>
    <property type="match status" value="1"/>
</dbReference>
<dbReference type="Pfam" id="PF01594">
    <property type="entry name" value="AI-2E_transport"/>
    <property type="match status" value="1"/>
</dbReference>
<gene>
    <name evidence="9" type="ORF">J2S08_000107</name>
</gene>
<feature type="transmembrane region" description="Helical" evidence="8">
    <location>
        <begin position="251"/>
        <end position="270"/>
    </location>
</feature>
<accession>A0ABT9WM08</accession>
<proteinExistence type="inferred from homology"/>
<name>A0ABT9WM08_9BACI</name>
<feature type="transmembrane region" description="Helical" evidence="8">
    <location>
        <begin position="224"/>
        <end position="245"/>
    </location>
</feature>
<dbReference type="Proteomes" id="UP001223586">
    <property type="component" value="Unassembled WGS sequence"/>
</dbReference>
<dbReference type="InterPro" id="IPR002549">
    <property type="entry name" value="AI-2E-like"/>
</dbReference>
<dbReference type="PANTHER" id="PTHR21716:SF53">
    <property type="entry name" value="PERMEASE PERM-RELATED"/>
    <property type="match status" value="1"/>
</dbReference>
<evidence type="ECO:0000256" key="1">
    <source>
        <dbReference type="ARBA" id="ARBA00004651"/>
    </source>
</evidence>
<dbReference type="EMBL" id="JAUSTT010000001">
    <property type="protein sequence ID" value="MDQ0174276.1"/>
    <property type="molecule type" value="Genomic_DNA"/>
</dbReference>
<comment type="similarity">
    <text evidence="2">Belongs to the autoinducer-2 exporter (AI-2E) (TC 2.A.86) family.</text>
</comment>
<organism evidence="9 10">
    <name type="scientific">Bacillus chungangensis</name>
    <dbReference type="NCBI Taxonomy" id="587633"/>
    <lineage>
        <taxon>Bacteria</taxon>
        <taxon>Bacillati</taxon>
        <taxon>Bacillota</taxon>
        <taxon>Bacilli</taxon>
        <taxon>Bacillales</taxon>
        <taxon>Bacillaceae</taxon>
        <taxon>Bacillus</taxon>
    </lineage>
</organism>
<feature type="transmembrane region" description="Helical" evidence="8">
    <location>
        <begin position="158"/>
        <end position="184"/>
    </location>
</feature>
<comment type="caution">
    <text evidence="9">The sequence shown here is derived from an EMBL/GenBank/DDBJ whole genome shotgun (WGS) entry which is preliminary data.</text>
</comment>
<feature type="transmembrane region" description="Helical" evidence="8">
    <location>
        <begin position="36"/>
        <end position="58"/>
    </location>
</feature>
<keyword evidence="3" id="KW-0813">Transport</keyword>
<evidence type="ECO:0000313" key="10">
    <source>
        <dbReference type="Proteomes" id="UP001223586"/>
    </source>
</evidence>
<keyword evidence="10" id="KW-1185">Reference proteome</keyword>
<keyword evidence="7 8" id="KW-0472">Membrane</keyword>
<sequence length="369" mass="41644">MLKDNKFMQYLLFFFIALLLYKIVDNFNIVKEMFSYITSLLSPFIIAFSIAYMLKTLINWMEKKFQMNRAISILTLYTLLLGLSALSITVLTPKIVDSMTHLLVHLPTYVDQTNHWLTQNVLNNPLFERFHIADYIESNVQEFLDKTSYYVTLLLNKIASGFVSLTSAVFKFIFGIIISVYMLIDKEKFAARFSQLIAAFTKEHQTKKILAVTRQIDETFSKYLVGKIIDSIIFGLLSYIVLFLLNTPYTLLNAVILGVTNLIPYFGAIIGSIPAIVITLFVSPLHALWVGIAILALQQFHGLYLGPKILGNSVGLNPFWVFLAIIIGGGTYGALGMFLAVPVFSVLKTMMDAIIDQRLQAKKLLSNGQ</sequence>
<evidence type="ECO:0000256" key="2">
    <source>
        <dbReference type="ARBA" id="ARBA00009773"/>
    </source>
</evidence>
<evidence type="ECO:0000256" key="7">
    <source>
        <dbReference type="ARBA" id="ARBA00023136"/>
    </source>
</evidence>
<feature type="transmembrane region" description="Helical" evidence="8">
    <location>
        <begin position="277"/>
        <end position="300"/>
    </location>
</feature>
<evidence type="ECO:0000256" key="8">
    <source>
        <dbReference type="SAM" id="Phobius"/>
    </source>
</evidence>
<feature type="transmembrane region" description="Helical" evidence="8">
    <location>
        <begin position="70"/>
        <end position="91"/>
    </location>
</feature>
<keyword evidence="4" id="KW-1003">Cell membrane</keyword>
<evidence type="ECO:0000256" key="3">
    <source>
        <dbReference type="ARBA" id="ARBA00022448"/>
    </source>
</evidence>
<evidence type="ECO:0000256" key="5">
    <source>
        <dbReference type="ARBA" id="ARBA00022692"/>
    </source>
</evidence>
<evidence type="ECO:0000313" key="9">
    <source>
        <dbReference type="EMBL" id="MDQ0174276.1"/>
    </source>
</evidence>
<evidence type="ECO:0000256" key="4">
    <source>
        <dbReference type="ARBA" id="ARBA00022475"/>
    </source>
</evidence>
<dbReference type="RefSeq" id="WP_307225614.1">
    <property type="nucleotide sequence ID" value="NZ_JAUSTT010000001.1"/>
</dbReference>
<protein>
    <submittedName>
        <fullName evidence="9">PurR-regulated permease PerM</fullName>
    </submittedName>
</protein>
<feature type="transmembrane region" description="Helical" evidence="8">
    <location>
        <begin position="7"/>
        <end position="24"/>
    </location>
</feature>
<feature type="transmembrane region" description="Helical" evidence="8">
    <location>
        <begin position="320"/>
        <end position="347"/>
    </location>
</feature>
<reference evidence="9 10" key="1">
    <citation type="submission" date="2023-07" db="EMBL/GenBank/DDBJ databases">
        <title>Genomic Encyclopedia of Type Strains, Phase IV (KMG-IV): sequencing the most valuable type-strain genomes for metagenomic binning, comparative biology and taxonomic classification.</title>
        <authorList>
            <person name="Goeker M."/>
        </authorList>
    </citation>
    <scope>NUCLEOTIDE SEQUENCE [LARGE SCALE GENOMIC DNA]</scope>
    <source>
        <strain evidence="9 10">DSM 23837</strain>
    </source>
</reference>